<evidence type="ECO:0000313" key="10">
    <source>
        <dbReference type="Proteomes" id="UP001216390"/>
    </source>
</evidence>
<evidence type="ECO:0000256" key="2">
    <source>
        <dbReference type="ARBA" id="ARBA00022475"/>
    </source>
</evidence>
<keyword evidence="3" id="KW-0328">Glycosyltransferase</keyword>
<dbReference type="PANTHER" id="PTHR33908:SF11">
    <property type="entry name" value="MEMBRANE PROTEIN"/>
    <property type="match status" value="1"/>
</dbReference>
<evidence type="ECO:0000256" key="8">
    <source>
        <dbReference type="SAM" id="Phobius"/>
    </source>
</evidence>
<evidence type="ECO:0008006" key="11">
    <source>
        <dbReference type="Google" id="ProtNLM"/>
    </source>
</evidence>
<protein>
    <recommendedName>
        <fullName evidence="11">Glycosyltransferase RgtA/B/C/D-like domain-containing protein</fullName>
    </recommendedName>
</protein>
<keyword evidence="2" id="KW-1003">Cell membrane</keyword>
<name>A0AAE9YD95_9ACTN</name>
<reference evidence="9" key="1">
    <citation type="submission" date="2023-01" db="EMBL/GenBank/DDBJ databases">
        <title>The diversity of Class Acidimicrobiia in South China Sea sediment environments and the proposal of Iamia marina sp. nov., a novel species of the genus Iamia.</title>
        <authorList>
            <person name="He Y."/>
            <person name="Tian X."/>
        </authorList>
    </citation>
    <scope>NUCLEOTIDE SEQUENCE</scope>
    <source>
        <strain evidence="9">DSM 19957</strain>
    </source>
</reference>
<dbReference type="InterPro" id="IPR050297">
    <property type="entry name" value="LipidA_mod_glycosyltrf_83"/>
</dbReference>
<evidence type="ECO:0000256" key="7">
    <source>
        <dbReference type="ARBA" id="ARBA00023136"/>
    </source>
</evidence>
<gene>
    <name evidence="9" type="ORF">PO878_10105</name>
</gene>
<dbReference type="GO" id="GO:0005886">
    <property type="term" value="C:plasma membrane"/>
    <property type="evidence" value="ECO:0007669"/>
    <property type="project" value="UniProtKB-SubCell"/>
</dbReference>
<feature type="transmembrane region" description="Helical" evidence="8">
    <location>
        <begin position="352"/>
        <end position="370"/>
    </location>
</feature>
<feature type="transmembrane region" description="Helical" evidence="8">
    <location>
        <begin position="290"/>
        <end position="309"/>
    </location>
</feature>
<evidence type="ECO:0000256" key="3">
    <source>
        <dbReference type="ARBA" id="ARBA00022676"/>
    </source>
</evidence>
<feature type="transmembrane region" description="Helical" evidence="8">
    <location>
        <begin position="321"/>
        <end position="340"/>
    </location>
</feature>
<keyword evidence="5 8" id="KW-0812">Transmembrane</keyword>
<keyword evidence="4" id="KW-0808">Transferase</keyword>
<dbReference type="EMBL" id="CP116942">
    <property type="protein sequence ID" value="WCO69078.1"/>
    <property type="molecule type" value="Genomic_DNA"/>
</dbReference>
<sequence>MVDAAIAPPTRPAPADPRDRAAARSDLRIALPPVVLVVAASVVGALRRPVWLDEAYTVAATHDVGMAFAAARGSMALYYVFAAAWGQVVDSLLWLRAPSVLAGAAAVGIFTVAVRRQAGEAVARWAGLGVAVSYLVVRYAQEARSYALVALLVVGAWAALDRGVEDPAGQTPWRLHLLCCALLPLAHGMAALQLPMQALALLVGGVRGPALRRGLLDIGAGLVSTVAVLAMGANGSGDWLPPLTPDRAWALLSTFIVPFPALGAAVLLTTLVASWALARRVARAGRGLDRFRLVVPLAWGPLSLALLLAVSTVRPSQLSRYALPSIFGLVLVLALATTAVDRRRAQAADATLPIASLAMVVVLGLGGLAATTDAGEPWPEAARVVAEGARPGDVIAFPTADARLPFDAAWRELDAPTAPGVVGVPTELGSVRREVEPAPVDVLASEVGTAPRLWVVVQPYMHVTNPDLVARPEVRAAYRSEQTWDLGDGITVELLVLR</sequence>
<dbReference type="KEGG" id="ima:PO878_10105"/>
<feature type="transmembrane region" description="Helical" evidence="8">
    <location>
        <begin position="144"/>
        <end position="160"/>
    </location>
</feature>
<feature type="transmembrane region" description="Helical" evidence="8">
    <location>
        <begin position="215"/>
        <end position="235"/>
    </location>
</feature>
<evidence type="ECO:0000256" key="6">
    <source>
        <dbReference type="ARBA" id="ARBA00022989"/>
    </source>
</evidence>
<comment type="subcellular location">
    <subcellularLocation>
        <location evidence="1">Cell membrane</location>
        <topology evidence="1">Multi-pass membrane protein</topology>
    </subcellularLocation>
</comment>
<evidence type="ECO:0000256" key="4">
    <source>
        <dbReference type="ARBA" id="ARBA00022679"/>
    </source>
</evidence>
<feature type="transmembrane region" description="Helical" evidence="8">
    <location>
        <begin position="93"/>
        <end position="115"/>
    </location>
</feature>
<dbReference type="GO" id="GO:0016763">
    <property type="term" value="F:pentosyltransferase activity"/>
    <property type="evidence" value="ECO:0007669"/>
    <property type="project" value="TreeGrafter"/>
</dbReference>
<keyword evidence="10" id="KW-1185">Reference proteome</keyword>
<organism evidence="9 10">
    <name type="scientific">Iamia majanohamensis</name>
    <dbReference type="NCBI Taxonomy" id="467976"/>
    <lineage>
        <taxon>Bacteria</taxon>
        <taxon>Bacillati</taxon>
        <taxon>Actinomycetota</taxon>
        <taxon>Acidimicrobiia</taxon>
        <taxon>Acidimicrobiales</taxon>
        <taxon>Iamiaceae</taxon>
        <taxon>Iamia</taxon>
    </lineage>
</organism>
<dbReference type="RefSeq" id="WP_272738592.1">
    <property type="nucleotide sequence ID" value="NZ_CP116942.1"/>
</dbReference>
<dbReference type="PANTHER" id="PTHR33908">
    <property type="entry name" value="MANNOSYLTRANSFERASE YKCB-RELATED"/>
    <property type="match status" value="1"/>
</dbReference>
<feature type="transmembrane region" description="Helical" evidence="8">
    <location>
        <begin position="255"/>
        <end position="278"/>
    </location>
</feature>
<evidence type="ECO:0000256" key="5">
    <source>
        <dbReference type="ARBA" id="ARBA00022692"/>
    </source>
</evidence>
<feature type="transmembrane region" description="Helical" evidence="8">
    <location>
        <begin position="175"/>
        <end position="203"/>
    </location>
</feature>
<dbReference type="Proteomes" id="UP001216390">
    <property type="component" value="Chromosome"/>
</dbReference>
<keyword evidence="7 8" id="KW-0472">Membrane</keyword>
<accession>A0AAE9YD95</accession>
<feature type="transmembrane region" description="Helical" evidence="8">
    <location>
        <begin position="27"/>
        <end position="46"/>
    </location>
</feature>
<evidence type="ECO:0000256" key="1">
    <source>
        <dbReference type="ARBA" id="ARBA00004651"/>
    </source>
</evidence>
<proteinExistence type="predicted"/>
<keyword evidence="6 8" id="KW-1133">Transmembrane helix</keyword>
<evidence type="ECO:0000313" key="9">
    <source>
        <dbReference type="EMBL" id="WCO69078.1"/>
    </source>
</evidence>
<feature type="transmembrane region" description="Helical" evidence="8">
    <location>
        <begin position="66"/>
        <end position="86"/>
    </location>
</feature>
<dbReference type="GO" id="GO:0009103">
    <property type="term" value="P:lipopolysaccharide biosynthetic process"/>
    <property type="evidence" value="ECO:0007669"/>
    <property type="project" value="UniProtKB-ARBA"/>
</dbReference>
<dbReference type="AlphaFoldDB" id="A0AAE9YD95"/>